<dbReference type="Proteomes" id="UP001165986">
    <property type="component" value="Unassembled WGS sequence"/>
</dbReference>
<name>A0AA40T2W2_9NOST</name>
<feature type="transmembrane region" description="Helical" evidence="1">
    <location>
        <begin position="20"/>
        <end position="40"/>
    </location>
</feature>
<proteinExistence type="predicted"/>
<keyword evidence="1" id="KW-1133">Transmembrane helix</keyword>
<organism evidence="2 3">
    <name type="scientific">Komarekiella delphini-convector SJRDD-AB1</name>
    <dbReference type="NCBI Taxonomy" id="2593771"/>
    <lineage>
        <taxon>Bacteria</taxon>
        <taxon>Bacillati</taxon>
        <taxon>Cyanobacteriota</taxon>
        <taxon>Cyanophyceae</taxon>
        <taxon>Nostocales</taxon>
        <taxon>Nostocaceae</taxon>
        <taxon>Komarekiella</taxon>
        <taxon>Komarekiella delphini-convector</taxon>
    </lineage>
</organism>
<evidence type="ECO:0000256" key="1">
    <source>
        <dbReference type="SAM" id="Phobius"/>
    </source>
</evidence>
<evidence type="ECO:0000313" key="3">
    <source>
        <dbReference type="Proteomes" id="UP001165986"/>
    </source>
</evidence>
<reference evidence="2" key="1">
    <citation type="submission" date="2019-07" db="EMBL/GenBank/DDBJ databases">
        <title>Toxilogical consequences of a new and cryptic species of cyanobacteria (Komarekiella delphini-convector) recovered from the epidermis of a bottlenose dolphin and 1500 ft. in the air.</title>
        <authorList>
            <person name="Brown A.O."/>
            <person name="Dvorak P."/>
            <person name="Villanueva C.D."/>
            <person name="Foss A.J."/>
            <person name="Garvey A.D."/>
            <person name="Gibson Q.A."/>
            <person name="Johansen J.R."/>
            <person name="Casamatta D.A."/>
        </authorList>
    </citation>
    <scope>NUCLEOTIDE SEQUENCE</scope>
    <source>
        <strain evidence="2">SJRDD-AB1</strain>
    </source>
</reference>
<dbReference type="RefSeq" id="WP_191760869.1">
    <property type="nucleotide sequence ID" value="NZ_VJXY01000045.1"/>
</dbReference>
<keyword evidence="1" id="KW-0472">Membrane</keyword>
<evidence type="ECO:0000313" key="2">
    <source>
        <dbReference type="EMBL" id="MBD6619675.1"/>
    </source>
</evidence>
<evidence type="ECO:0008006" key="4">
    <source>
        <dbReference type="Google" id="ProtNLM"/>
    </source>
</evidence>
<sequence>MLDLQTILKFYQDHKDFINNLITDGLAAMIPVITGFLWWLRWRHRQCSIACYSQGIALSNLGRKQEAIASYENNRRRASWRYRECLTLRESLLT</sequence>
<gene>
    <name evidence="2" type="ORF">FNW02_28605</name>
</gene>
<comment type="caution">
    <text evidence="2">The sequence shown here is derived from an EMBL/GenBank/DDBJ whole genome shotgun (WGS) entry which is preliminary data.</text>
</comment>
<dbReference type="AlphaFoldDB" id="A0AA40T2W2"/>
<dbReference type="EMBL" id="VJXY01000045">
    <property type="protein sequence ID" value="MBD6619675.1"/>
    <property type="molecule type" value="Genomic_DNA"/>
</dbReference>
<accession>A0AA40T2W2</accession>
<keyword evidence="3" id="KW-1185">Reference proteome</keyword>
<protein>
    <recommendedName>
        <fullName evidence="4">Tetratricopeptide repeat protein</fullName>
    </recommendedName>
</protein>
<keyword evidence="1" id="KW-0812">Transmembrane</keyword>